<dbReference type="OrthoDB" id="5181253at2"/>
<dbReference type="GO" id="GO:0005524">
    <property type="term" value="F:ATP binding"/>
    <property type="evidence" value="ECO:0007669"/>
    <property type="project" value="InterPro"/>
</dbReference>
<evidence type="ECO:0000313" key="3">
    <source>
        <dbReference type="Proteomes" id="UP000261828"/>
    </source>
</evidence>
<organism evidence="2 3">
    <name type="scientific">Flagellimonas nanhaiensis</name>
    <dbReference type="NCBI Taxonomy" id="2292706"/>
    <lineage>
        <taxon>Bacteria</taxon>
        <taxon>Pseudomonadati</taxon>
        <taxon>Bacteroidota</taxon>
        <taxon>Flavobacteriia</taxon>
        <taxon>Flavobacteriales</taxon>
        <taxon>Flavobacteriaceae</taxon>
        <taxon>Flagellimonas</taxon>
    </lineage>
</organism>
<sequence>MSTLAEIIQNSFDEVHERIFDFGMEKSLPSTWTEENVSLGSDVSRYVGKFSYDRSPYTREIIDCLSPNNPVQTVAVMKCAQSGLTQGVIIPGICWIIAENPGPILFMAGDKELGKNSIETRLDPIIESAGISHLIRPNVIRKRNQRTGDTSTGKEFAGGQLIMQGTKNADKMRQFSVKYIFADDWEAAPRDDKKEGSTRELVEGRATSYGDVSKLFYISTPAVKQTSNIEPIYEEGDQRKWHWKCPHCGQWISPEWRIRREDDTYGGIKYELNKSGDLIRGSVHYECEHCRGRIEYKNKYELNLGGKWIPTAKPSRPEIRSYYLNALIIPPGFTSWEDLVYKWLKAKPPGGQTDVGKLKTFKNIRLGQTWMEMGKTPRVSELMKNTRNYLPGTVPDLTSIEQENGEIIMLTLACDLGGVMEYRNEDVRLDWELVAHSKSGATYSVDHGSIGTFKRQRDKTEAEKKRDGDRIKWTYNMGYQNSVWPVFEELIRNQWPCESEGRTMPVAITIVDTGFFTNKAFNFINSIDDAFIYGIKGEGDINYRKLMKDTQPVKLSREKPRLYLLEVNQLKDELSGNMDLKEGTDGYQPPGFMNFPESRDGKYQMNSFFEHFEGERRVEEIKDGNVIGFKWEKKNNQVQNHFWDVRIYNLAAKYIYLDQFAKSEKLRSITWAEFAELF</sequence>
<dbReference type="Pfam" id="PF20454">
    <property type="entry name" value="GpA_nuclease"/>
    <property type="match status" value="1"/>
</dbReference>
<proteinExistence type="inferred from homology"/>
<dbReference type="InterPro" id="IPR027417">
    <property type="entry name" value="P-loop_NTPase"/>
</dbReference>
<dbReference type="InterPro" id="IPR046453">
    <property type="entry name" value="GpA_ATPase"/>
</dbReference>
<comment type="caution">
    <text evidence="2">The sequence shown here is derived from an EMBL/GenBank/DDBJ whole genome shotgun (WGS) entry which is preliminary data.</text>
</comment>
<dbReference type="Pfam" id="PF05876">
    <property type="entry name" value="GpA_ATPase"/>
    <property type="match status" value="1"/>
</dbReference>
<evidence type="ECO:0000313" key="2">
    <source>
        <dbReference type="EMBL" id="RDY57704.1"/>
    </source>
</evidence>
<dbReference type="InterPro" id="IPR008866">
    <property type="entry name" value="Phage_lambda_GpA-like"/>
</dbReference>
<dbReference type="PROSITE" id="PS50835">
    <property type="entry name" value="IG_LIKE"/>
    <property type="match status" value="1"/>
</dbReference>
<accession>A0A371JL63</accession>
<dbReference type="AlphaFoldDB" id="A0A371JL63"/>
<dbReference type="GO" id="GO:0016887">
    <property type="term" value="F:ATP hydrolysis activity"/>
    <property type="evidence" value="ECO:0007669"/>
    <property type="project" value="InterPro"/>
</dbReference>
<dbReference type="EMBL" id="QTJX01000007">
    <property type="protein sequence ID" value="RDY57704.1"/>
    <property type="molecule type" value="Genomic_DNA"/>
</dbReference>
<gene>
    <name evidence="2" type="ORF">DX873_17540</name>
</gene>
<dbReference type="InterPro" id="IPR046454">
    <property type="entry name" value="GpA_endonuclease"/>
</dbReference>
<name>A0A371JL63_9FLAO</name>
<dbReference type="HAMAP" id="MF_04144">
    <property type="entry name" value="TERL_LAMBDA"/>
    <property type="match status" value="1"/>
</dbReference>
<evidence type="ECO:0000259" key="1">
    <source>
        <dbReference type="PROSITE" id="PS50835"/>
    </source>
</evidence>
<keyword evidence="3" id="KW-1185">Reference proteome</keyword>
<dbReference type="InterPro" id="IPR007110">
    <property type="entry name" value="Ig-like_dom"/>
</dbReference>
<dbReference type="Gene3D" id="3.40.50.300">
    <property type="entry name" value="P-loop containing nucleotide triphosphate hydrolases"/>
    <property type="match status" value="1"/>
</dbReference>
<dbReference type="GO" id="GO:0004519">
    <property type="term" value="F:endonuclease activity"/>
    <property type="evidence" value="ECO:0007669"/>
    <property type="project" value="InterPro"/>
</dbReference>
<protein>
    <recommendedName>
        <fullName evidence="1">Ig-like domain-containing protein</fullName>
    </recommendedName>
</protein>
<reference evidence="2 3" key="1">
    <citation type="submission" date="2018-08" db="EMBL/GenBank/DDBJ databases">
        <title>Muricauda nanhaiensis sp. nov., isolated from seawater of the South China Sea.</title>
        <authorList>
            <person name="Dang Y."/>
        </authorList>
    </citation>
    <scope>NUCLEOTIDE SEQUENCE [LARGE SCALE GENOMIC DNA]</scope>
    <source>
        <strain evidence="2 3">SM1704</strain>
    </source>
</reference>
<feature type="domain" description="Ig-like" evidence="1">
    <location>
        <begin position="377"/>
        <end position="431"/>
    </location>
</feature>
<dbReference type="Proteomes" id="UP000261828">
    <property type="component" value="Unassembled WGS sequence"/>
</dbReference>
<dbReference type="RefSeq" id="WP_116185803.1">
    <property type="nucleotide sequence ID" value="NZ_QTJX01000007.1"/>
</dbReference>